<dbReference type="AlphaFoldDB" id="A0A2N9JBV3"/>
<protein>
    <recommendedName>
        <fullName evidence="5">Lipoprotein</fullName>
    </recommendedName>
</protein>
<gene>
    <name evidence="3" type="ORF">MPLG2_0566</name>
</gene>
<proteinExistence type="predicted"/>
<organism evidence="3 4">
    <name type="scientific">Micropruina glycogenica</name>
    <dbReference type="NCBI Taxonomy" id="75385"/>
    <lineage>
        <taxon>Bacteria</taxon>
        <taxon>Bacillati</taxon>
        <taxon>Actinomycetota</taxon>
        <taxon>Actinomycetes</taxon>
        <taxon>Propionibacteriales</taxon>
        <taxon>Nocardioidaceae</taxon>
        <taxon>Micropruina</taxon>
    </lineage>
</organism>
<accession>A0A2N9JBV3</accession>
<name>A0A2N9JBV3_9ACTN</name>
<keyword evidence="4" id="KW-1185">Reference proteome</keyword>
<evidence type="ECO:0000256" key="1">
    <source>
        <dbReference type="SAM" id="MobiDB-lite"/>
    </source>
</evidence>
<evidence type="ECO:0000313" key="4">
    <source>
        <dbReference type="Proteomes" id="UP000238164"/>
    </source>
</evidence>
<feature type="chain" id="PRO_5039553994" description="Lipoprotein" evidence="2">
    <location>
        <begin position="22"/>
        <end position="195"/>
    </location>
</feature>
<keyword evidence="2" id="KW-0732">Signal</keyword>
<feature type="region of interest" description="Disordered" evidence="1">
    <location>
        <begin position="17"/>
        <end position="50"/>
    </location>
</feature>
<reference evidence="3 4" key="1">
    <citation type="submission" date="2018-02" db="EMBL/GenBank/DDBJ databases">
        <authorList>
            <person name="Cohen D.B."/>
            <person name="Kent A.D."/>
        </authorList>
    </citation>
    <scope>NUCLEOTIDE SEQUENCE [LARGE SCALE GENOMIC DNA]</scope>
    <source>
        <strain evidence="3">1</strain>
    </source>
</reference>
<evidence type="ECO:0000313" key="3">
    <source>
        <dbReference type="EMBL" id="SPD85602.1"/>
    </source>
</evidence>
<evidence type="ECO:0008006" key="5">
    <source>
        <dbReference type="Google" id="ProtNLM"/>
    </source>
</evidence>
<sequence>MRPVVAAAALAVLTACTPTSPTPSPVTSSPSVSASPSATPSPTCSLGSATPKPCTTKEFEQEQFTAEAMDVYRRWIKEANRLYLAGGTLTPTDEMKATIADVVMDSAMNGFADMKRAGVRAVSGEVKIVAITPTKAKSDGTASFNACSDGRSLVFQRKGKTISRGTFADEDYVAKRIDGSIKLVDVMSEAARCGG</sequence>
<evidence type="ECO:0000256" key="2">
    <source>
        <dbReference type="SAM" id="SignalP"/>
    </source>
</evidence>
<dbReference type="PROSITE" id="PS51257">
    <property type="entry name" value="PROKAR_LIPOPROTEIN"/>
    <property type="match status" value="1"/>
</dbReference>
<feature type="signal peptide" evidence="2">
    <location>
        <begin position="1"/>
        <end position="21"/>
    </location>
</feature>
<dbReference type="Proteomes" id="UP000238164">
    <property type="component" value="Chromosome 1"/>
</dbReference>
<dbReference type="EMBL" id="LT985188">
    <property type="protein sequence ID" value="SPD85602.1"/>
    <property type="molecule type" value="Genomic_DNA"/>
</dbReference>
<feature type="compositionally biased region" description="Low complexity" evidence="1">
    <location>
        <begin position="17"/>
        <end position="45"/>
    </location>
</feature>
<dbReference type="KEGG" id="mgg:MPLG2_0566"/>